<dbReference type="RefSeq" id="WP_136459744.1">
    <property type="nucleotide sequence ID" value="NZ_SRSF01000005.1"/>
</dbReference>
<feature type="binding site" evidence="16">
    <location>
        <position position="166"/>
    </location>
    <ligand>
        <name>Zn(2+)</name>
        <dbReference type="ChEBI" id="CHEBI:29105"/>
        <note>catalytic</note>
    </ligand>
</feature>
<dbReference type="SUPFAM" id="SSF54631">
    <property type="entry name" value="CBS-domain pair"/>
    <property type="match status" value="1"/>
</dbReference>
<dbReference type="GO" id="GO:0005886">
    <property type="term" value="C:plasma membrane"/>
    <property type="evidence" value="ECO:0007669"/>
    <property type="project" value="UniProtKB-SubCell"/>
</dbReference>
<evidence type="ECO:0000256" key="8">
    <source>
        <dbReference type="ARBA" id="ARBA00022801"/>
    </source>
</evidence>
<keyword evidence="5 14" id="KW-0812">Transmembrane</keyword>
<feature type="transmembrane region" description="Helical" evidence="14">
    <location>
        <begin position="39"/>
        <end position="59"/>
    </location>
</feature>
<keyword evidence="9 14" id="KW-0862">Zinc</keyword>
<gene>
    <name evidence="19" type="ORF">E4021_12725</name>
</gene>
<evidence type="ECO:0000256" key="15">
    <source>
        <dbReference type="PIRSR" id="PIRSR006404-1"/>
    </source>
</evidence>
<keyword evidence="11 14" id="KW-0482">Metalloprotease</keyword>
<keyword evidence="4 14" id="KW-0645">Protease</keyword>
<dbReference type="EMBL" id="SRSF01000005">
    <property type="protein sequence ID" value="THH37896.1"/>
    <property type="molecule type" value="Genomic_DNA"/>
</dbReference>
<dbReference type="GO" id="GO:0046872">
    <property type="term" value="F:metal ion binding"/>
    <property type="evidence" value="ECO:0007669"/>
    <property type="project" value="UniProtKB-UniRule"/>
</dbReference>
<feature type="transmembrane region" description="Helical" evidence="14">
    <location>
        <begin position="194"/>
        <end position="221"/>
    </location>
</feature>
<name>A0A4S4NED2_9BACT</name>
<reference evidence="19 20" key="1">
    <citation type="submission" date="2019-04" db="EMBL/GenBank/DDBJ databases">
        <title>Lewinella litorea sp. nov., isolated from a marine sand.</title>
        <authorList>
            <person name="Yoon J.-H."/>
        </authorList>
    </citation>
    <scope>NUCLEOTIDE SEQUENCE [LARGE SCALE GENOMIC DNA]</scope>
    <source>
        <strain evidence="19 20">HSMS-39</strain>
    </source>
</reference>
<evidence type="ECO:0000256" key="7">
    <source>
        <dbReference type="ARBA" id="ARBA00022737"/>
    </source>
</evidence>
<feature type="binding site" evidence="16">
    <location>
        <position position="59"/>
    </location>
    <ligand>
        <name>Zn(2+)</name>
        <dbReference type="ChEBI" id="CHEBI:29105"/>
        <note>catalytic</note>
    </ligand>
</feature>
<dbReference type="GO" id="GO:0006508">
    <property type="term" value="P:proteolysis"/>
    <property type="evidence" value="ECO:0007669"/>
    <property type="project" value="UniProtKB-KW"/>
</dbReference>
<feature type="domain" description="CBS" evidence="18">
    <location>
        <begin position="243"/>
        <end position="301"/>
    </location>
</feature>
<feature type="transmembrane region" description="Helical" evidence="14">
    <location>
        <begin position="99"/>
        <end position="123"/>
    </location>
</feature>
<comment type="subcellular location">
    <subcellularLocation>
        <location evidence="1 14">Cell membrane</location>
        <topology evidence="1 14">Multi-pass membrane protein</topology>
    </subcellularLocation>
</comment>
<dbReference type="Pfam" id="PF02163">
    <property type="entry name" value="Peptidase_M50"/>
    <property type="match status" value="1"/>
</dbReference>
<proteinExistence type="inferred from homology"/>
<dbReference type="Gene3D" id="3.10.580.10">
    <property type="entry name" value="CBS-domain"/>
    <property type="match status" value="1"/>
</dbReference>
<dbReference type="OrthoDB" id="9800627at2"/>
<comment type="caution">
    <text evidence="19">The sequence shown here is derived from an EMBL/GenBank/DDBJ whole genome shotgun (WGS) entry which is preliminary data.</text>
</comment>
<keyword evidence="6 14" id="KW-0479">Metal-binding</keyword>
<evidence type="ECO:0000256" key="5">
    <source>
        <dbReference type="ARBA" id="ARBA00022692"/>
    </source>
</evidence>
<evidence type="ECO:0000313" key="20">
    <source>
        <dbReference type="Proteomes" id="UP000308528"/>
    </source>
</evidence>
<evidence type="ECO:0000256" key="4">
    <source>
        <dbReference type="ARBA" id="ARBA00022670"/>
    </source>
</evidence>
<dbReference type="Proteomes" id="UP000308528">
    <property type="component" value="Unassembled WGS sequence"/>
</dbReference>
<keyword evidence="3 14" id="KW-1003">Cell membrane</keyword>
<dbReference type="AlphaFoldDB" id="A0A4S4NED2"/>
<dbReference type="PANTHER" id="PTHR39188:SF3">
    <property type="entry name" value="STAGE IV SPORULATION PROTEIN FB"/>
    <property type="match status" value="1"/>
</dbReference>
<evidence type="ECO:0000256" key="2">
    <source>
        <dbReference type="ARBA" id="ARBA00007931"/>
    </source>
</evidence>
<dbReference type="GO" id="GO:0008237">
    <property type="term" value="F:metallopeptidase activity"/>
    <property type="evidence" value="ECO:0007669"/>
    <property type="project" value="UniProtKB-UniRule"/>
</dbReference>
<sequence length="364" mass="39489">MTWTFRLGRIAGIDVKLHWTFLILLGWVFLSYLSDTGEVSGGLVGVAFILALFGCVVLHELGHALAARRYGVNTRNIVLLPIGGVANLERMPEKPREELVVALAGPAVNVVIAALLAVILAATGGLPDPEALESVTVPSGRNFLIGLLSVNILLVLFNLIPAFPMDGGRVLRALLSMKYDRARATHLAARLGQVLAMVFVFLGFFGNFMLVFIGLFIYLGAGGENRAVGQQALLEGYRVEDAVMRQYTALNVYETLDRAASILLDGQERDFVVLDEGEPAGILTRDDLIRGLKEYGKHGRIGEAARRPALLELPGDTPLQEAYVQLQAGQTPICCVRDPLGRISGVLNLENIEEVLLLKRALRG</sequence>
<dbReference type="PIRSF" id="PIRSF006404">
    <property type="entry name" value="UCP006404_Pept_M50_CBS"/>
    <property type="match status" value="1"/>
</dbReference>
<dbReference type="InterPro" id="IPR046342">
    <property type="entry name" value="CBS_dom_sf"/>
</dbReference>
<evidence type="ECO:0000256" key="1">
    <source>
        <dbReference type="ARBA" id="ARBA00004651"/>
    </source>
</evidence>
<dbReference type="PANTHER" id="PTHR39188">
    <property type="entry name" value="MEMBRANE-ASSOCIATED ZINC METALLOPROTEASE M50B"/>
    <property type="match status" value="1"/>
</dbReference>
<keyword evidence="7" id="KW-0677">Repeat</keyword>
<evidence type="ECO:0000256" key="11">
    <source>
        <dbReference type="ARBA" id="ARBA00023049"/>
    </source>
</evidence>
<evidence type="ECO:0000256" key="6">
    <source>
        <dbReference type="ARBA" id="ARBA00022723"/>
    </source>
</evidence>
<feature type="active site" evidence="15">
    <location>
        <position position="60"/>
    </location>
</feature>
<feature type="binding site" evidence="16">
    <location>
        <position position="63"/>
    </location>
    <ligand>
        <name>Zn(2+)</name>
        <dbReference type="ChEBI" id="CHEBI:29105"/>
        <note>catalytic</note>
    </ligand>
</feature>
<keyword evidence="12 17" id="KW-0129">CBS domain</keyword>
<evidence type="ECO:0000256" key="17">
    <source>
        <dbReference type="PROSITE-ProRule" id="PRU00703"/>
    </source>
</evidence>
<feature type="transmembrane region" description="Helical" evidence="14">
    <location>
        <begin position="15"/>
        <end position="33"/>
    </location>
</feature>
<comment type="cofactor">
    <cofactor evidence="14 16">
        <name>Zn(2+)</name>
        <dbReference type="ChEBI" id="CHEBI:29105"/>
    </cofactor>
    <text evidence="14 16">Binds 1 zinc ion per subunit.</text>
</comment>
<evidence type="ECO:0000256" key="12">
    <source>
        <dbReference type="ARBA" id="ARBA00023122"/>
    </source>
</evidence>
<feature type="transmembrane region" description="Helical" evidence="14">
    <location>
        <begin position="143"/>
        <end position="163"/>
    </location>
</feature>
<dbReference type="PROSITE" id="PS51371">
    <property type="entry name" value="CBS"/>
    <property type="match status" value="1"/>
</dbReference>
<evidence type="ECO:0000256" key="9">
    <source>
        <dbReference type="ARBA" id="ARBA00022833"/>
    </source>
</evidence>
<keyword evidence="13 14" id="KW-0472">Membrane</keyword>
<dbReference type="CDD" id="cd06164">
    <property type="entry name" value="S2P-M50_SpoIVFB_CBS"/>
    <property type="match status" value="1"/>
</dbReference>
<keyword evidence="8 14" id="KW-0378">Hydrolase</keyword>
<dbReference type="InterPro" id="IPR008915">
    <property type="entry name" value="Peptidase_M50"/>
</dbReference>
<evidence type="ECO:0000256" key="3">
    <source>
        <dbReference type="ARBA" id="ARBA00022475"/>
    </source>
</evidence>
<evidence type="ECO:0000259" key="18">
    <source>
        <dbReference type="PROSITE" id="PS51371"/>
    </source>
</evidence>
<evidence type="ECO:0000313" key="19">
    <source>
        <dbReference type="EMBL" id="THH37896.1"/>
    </source>
</evidence>
<evidence type="ECO:0000256" key="16">
    <source>
        <dbReference type="PIRSR" id="PIRSR006404-2"/>
    </source>
</evidence>
<protein>
    <recommendedName>
        <fullName evidence="14">Zinc metalloprotease</fullName>
    </recommendedName>
</protein>
<evidence type="ECO:0000256" key="14">
    <source>
        <dbReference type="PIRNR" id="PIRNR006404"/>
    </source>
</evidence>
<organism evidence="19 20">
    <name type="scientific">Neolewinella litorea</name>
    <dbReference type="NCBI Taxonomy" id="2562452"/>
    <lineage>
        <taxon>Bacteria</taxon>
        <taxon>Pseudomonadati</taxon>
        <taxon>Bacteroidota</taxon>
        <taxon>Saprospiria</taxon>
        <taxon>Saprospirales</taxon>
        <taxon>Lewinellaceae</taxon>
        <taxon>Neolewinella</taxon>
    </lineage>
</organism>
<dbReference type="Pfam" id="PF00571">
    <property type="entry name" value="CBS"/>
    <property type="match status" value="1"/>
</dbReference>
<comment type="similarity">
    <text evidence="2 14">Belongs to the peptidase M50B family.</text>
</comment>
<evidence type="ECO:0000256" key="10">
    <source>
        <dbReference type="ARBA" id="ARBA00022989"/>
    </source>
</evidence>
<keyword evidence="20" id="KW-1185">Reference proteome</keyword>
<dbReference type="InterPro" id="IPR000644">
    <property type="entry name" value="CBS_dom"/>
</dbReference>
<evidence type="ECO:0000256" key="13">
    <source>
        <dbReference type="ARBA" id="ARBA00023136"/>
    </source>
</evidence>
<keyword evidence="10 14" id="KW-1133">Transmembrane helix</keyword>
<accession>A0A4S4NED2</accession>
<dbReference type="InterPro" id="IPR016483">
    <property type="entry name" value="UCP006404_Pept_M50_CBS"/>
</dbReference>